<evidence type="ECO:0000256" key="2">
    <source>
        <dbReference type="ARBA" id="ARBA00022112"/>
    </source>
</evidence>
<dbReference type="InterPro" id="IPR015867">
    <property type="entry name" value="N-reg_PII/ATP_PRibTrfase_C"/>
</dbReference>
<organism evidence="6 7">
    <name type="scientific">Christensenella hongkongensis</name>
    <dbReference type="NCBI Taxonomy" id="270498"/>
    <lineage>
        <taxon>Bacteria</taxon>
        <taxon>Bacillati</taxon>
        <taxon>Bacillota</taxon>
        <taxon>Clostridia</taxon>
        <taxon>Christensenellales</taxon>
        <taxon>Christensenellaceae</taxon>
        <taxon>Christensenella</taxon>
    </lineage>
</organism>
<evidence type="ECO:0000313" key="7">
    <source>
        <dbReference type="Proteomes" id="UP000034076"/>
    </source>
</evidence>
<dbReference type="RefSeq" id="WP_052740357.1">
    <property type="nucleotide sequence ID" value="NZ_LAYJ01000078.1"/>
</dbReference>
<feature type="binding site" evidence="5">
    <location>
        <position position="66"/>
    </location>
    <ligand>
        <name>a divalent metal cation</name>
        <dbReference type="ChEBI" id="CHEBI:60240"/>
        <label>1</label>
    </ligand>
</feature>
<proteinExistence type="inferred from homology"/>
<protein>
    <recommendedName>
        <fullName evidence="2 4">GTP cyclohydrolase 1 type 2 homolog</fullName>
    </recommendedName>
</protein>
<dbReference type="GO" id="GO:0046872">
    <property type="term" value="F:metal ion binding"/>
    <property type="evidence" value="ECO:0007669"/>
    <property type="project" value="UniProtKB-UniRule"/>
</dbReference>
<dbReference type="SUPFAM" id="SSF102705">
    <property type="entry name" value="NIF3 (NGG1p interacting factor 3)-like"/>
    <property type="match status" value="1"/>
</dbReference>
<dbReference type="PIRSF" id="PIRSF037489">
    <property type="entry name" value="UCP037489_NIF3_YqfO"/>
    <property type="match status" value="1"/>
</dbReference>
<evidence type="ECO:0000313" key="6">
    <source>
        <dbReference type="EMBL" id="KKI51282.1"/>
    </source>
</evidence>
<dbReference type="AlphaFoldDB" id="A0A0M2NLH1"/>
<keyword evidence="3 4" id="KW-0479">Metal-binding</keyword>
<dbReference type="FunFam" id="3.40.1390.30:FF:000001">
    <property type="entry name" value="GTP cyclohydrolase 1 type 2"/>
    <property type="match status" value="1"/>
</dbReference>
<gene>
    <name evidence="6" type="ORF">CHK_1070</name>
</gene>
<dbReference type="PANTHER" id="PTHR13799:SF14">
    <property type="entry name" value="GTP CYCLOHYDROLASE 1 TYPE 2 HOMOLOG"/>
    <property type="match status" value="1"/>
</dbReference>
<name>A0A0M2NLH1_9FIRM</name>
<dbReference type="GO" id="GO:0005737">
    <property type="term" value="C:cytoplasm"/>
    <property type="evidence" value="ECO:0007669"/>
    <property type="project" value="TreeGrafter"/>
</dbReference>
<feature type="binding site" evidence="5">
    <location>
        <position position="334"/>
    </location>
    <ligand>
        <name>a divalent metal cation</name>
        <dbReference type="ChEBI" id="CHEBI:60240"/>
        <label>1</label>
    </ligand>
</feature>
<comment type="caution">
    <text evidence="6">The sequence shown here is derived from an EMBL/GenBank/DDBJ whole genome shotgun (WGS) entry which is preliminary data.</text>
</comment>
<dbReference type="NCBIfam" id="TIGR00486">
    <property type="entry name" value="YbgI_SA1388"/>
    <property type="match status" value="1"/>
</dbReference>
<feature type="binding site" evidence="5">
    <location>
        <position position="105"/>
    </location>
    <ligand>
        <name>a divalent metal cation</name>
        <dbReference type="ChEBI" id="CHEBI:60240"/>
        <label>1</label>
    </ligand>
</feature>
<comment type="similarity">
    <text evidence="1 4">Belongs to the GTP cyclohydrolase I type 2/NIF3 family.</text>
</comment>
<keyword evidence="7" id="KW-1185">Reference proteome</keyword>
<feature type="binding site" evidence="5">
    <location>
        <position position="67"/>
    </location>
    <ligand>
        <name>a divalent metal cation</name>
        <dbReference type="ChEBI" id="CHEBI:60240"/>
        <label>1</label>
    </ligand>
</feature>
<dbReference type="Gene3D" id="3.40.1390.30">
    <property type="entry name" value="NIF3 (NGG1p interacting factor 3)-like"/>
    <property type="match status" value="1"/>
</dbReference>
<dbReference type="EMBL" id="LAYJ01000078">
    <property type="protein sequence ID" value="KKI51282.1"/>
    <property type="molecule type" value="Genomic_DNA"/>
</dbReference>
<dbReference type="InterPro" id="IPR017221">
    <property type="entry name" value="DUF34/NIF3_bac"/>
</dbReference>
<feature type="binding site" evidence="5">
    <location>
        <position position="330"/>
    </location>
    <ligand>
        <name>a divalent metal cation</name>
        <dbReference type="ChEBI" id="CHEBI:60240"/>
        <label>1</label>
    </ligand>
</feature>
<dbReference type="PANTHER" id="PTHR13799">
    <property type="entry name" value="NGG1 INTERACTING FACTOR 3"/>
    <property type="match status" value="1"/>
</dbReference>
<dbReference type="InterPro" id="IPR036069">
    <property type="entry name" value="DUF34/NIF3_sf"/>
</dbReference>
<accession>A0A0M2NLH1</accession>
<dbReference type="STRING" id="270498.CHK_1070"/>
<evidence type="ECO:0000256" key="5">
    <source>
        <dbReference type="PIRSR" id="PIRSR602678-1"/>
    </source>
</evidence>
<dbReference type="OrthoDB" id="9792792at2"/>
<evidence type="ECO:0000256" key="3">
    <source>
        <dbReference type="ARBA" id="ARBA00022723"/>
    </source>
</evidence>
<dbReference type="Proteomes" id="UP000034076">
    <property type="component" value="Unassembled WGS sequence"/>
</dbReference>
<sequence length="370" mass="40729">MSVTLEQVGALIEKMAPQKFAEDWDNTGFNLNLHNRDITGIYICLDVTQEAIRDAADKKCNLIISHHPLLFRAVKRLDNAEYEGKCIQLLMREGISLYCAHTSIDRAPKGINSWLADIFNLGNRRYLSDEIREPYYEVAVHVPQEQAAQVRDAMTAAGAGRLGDYSDCTYSIEGNGTFRPDANAHPFIGTANQMETVKEIRISSICKKSRLVGVIAAIRSAHPYEEPAISVLTTEEPVGIEAGLGVVGDLPAKMTAKKALDILKKALHTDSVRVAGDLESEVGRIAVCGGAAGEFADAAKKKGAQMYITGEIKHNFYAARNGIILVEAGHFDTEKCFCEGYAQGLQNLLNDVNYNIAIYVENLRRPYVNY</sequence>
<evidence type="ECO:0000256" key="4">
    <source>
        <dbReference type="PIRNR" id="PIRNR037489"/>
    </source>
</evidence>
<dbReference type="Pfam" id="PF01784">
    <property type="entry name" value="DUF34_NIF3"/>
    <property type="match status" value="1"/>
</dbReference>
<dbReference type="Gene3D" id="3.30.70.120">
    <property type="match status" value="1"/>
</dbReference>
<dbReference type="InterPro" id="IPR002678">
    <property type="entry name" value="DUF34/NIF3"/>
</dbReference>
<reference evidence="6 7" key="1">
    <citation type="submission" date="2015-04" db="EMBL/GenBank/DDBJ databases">
        <title>Draft genome sequence of bacteremic isolate Catabacter hongkongensis type strain HKU16T.</title>
        <authorList>
            <person name="Lau S.K."/>
            <person name="Teng J.L."/>
            <person name="Huang Y."/>
            <person name="Curreem S.O."/>
            <person name="Tsui S.K."/>
            <person name="Woo P.C."/>
        </authorList>
    </citation>
    <scope>NUCLEOTIDE SEQUENCE [LARGE SCALE GENOMIC DNA]</scope>
    <source>
        <strain evidence="6 7">HKU16</strain>
    </source>
</reference>
<evidence type="ECO:0000256" key="1">
    <source>
        <dbReference type="ARBA" id="ARBA00006964"/>
    </source>
</evidence>